<evidence type="ECO:0000313" key="2">
    <source>
        <dbReference type="EMBL" id="KAF7345745.1"/>
    </source>
</evidence>
<accession>A0A8H7CPV0</accession>
<gene>
    <name evidence="2" type="ORF">MVEN_01594700</name>
</gene>
<evidence type="ECO:0000313" key="3">
    <source>
        <dbReference type="Proteomes" id="UP000620124"/>
    </source>
</evidence>
<feature type="signal peptide" evidence="1">
    <location>
        <begin position="1"/>
        <end position="17"/>
    </location>
</feature>
<comment type="caution">
    <text evidence="2">The sequence shown here is derived from an EMBL/GenBank/DDBJ whole genome shotgun (WGS) entry which is preliminary data.</text>
</comment>
<dbReference type="AlphaFoldDB" id="A0A8H7CPV0"/>
<organism evidence="2 3">
    <name type="scientific">Mycena venus</name>
    <dbReference type="NCBI Taxonomy" id="2733690"/>
    <lineage>
        <taxon>Eukaryota</taxon>
        <taxon>Fungi</taxon>
        <taxon>Dikarya</taxon>
        <taxon>Basidiomycota</taxon>
        <taxon>Agaricomycotina</taxon>
        <taxon>Agaricomycetes</taxon>
        <taxon>Agaricomycetidae</taxon>
        <taxon>Agaricales</taxon>
        <taxon>Marasmiineae</taxon>
        <taxon>Mycenaceae</taxon>
        <taxon>Mycena</taxon>
    </lineage>
</organism>
<dbReference type="EMBL" id="JACAZI010000013">
    <property type="protein sequence ID" value="KAF7345745.1"/>
    <property type="molecule type" value="Genomic_DNA"/>
</dbReference>
<name>A0A8H7CPV0_9AGAR</name>
<protein>
    <submittedName>
        <fullName evidence="2">Uncharacterized protein</fullName>
    </submittedName>
</protein>
<proteinExistence type="predicted"/>
<dbReference type="OrthoDB" id="3044701at2759"/>
<feature type="chain" id="PRO_5034440059" evidence="1">
    <location>
        <begin position="18"/>
        <end position="174"/>
    </location>
</feature>
<sequence length="174" mass="19603">MVLLRLCFTLRLTSVTTRRSAGISGVAKISAPSRAWVSIRNLTQAVVSSNSRPFNLRDLTTWHTPTVPLPDDWSCDWSHWDNSKACHDGYMSTKSMRQMFGITGDVVPLAFLSEIICPEPTFVFFAGGTYYWFMYGAVWRYEGPFSGHDDLLGRLGDNEIWDDGIEVVPLLGPY</sequence>
<dbReference type="Proteomes" id="UP000620124">
    <property type="component" value="Unassembled WGS sequence"/>
</dbReference>
<keyword evidence="3" id="KW-1185">Reference proteome</keyword>
<evidence type="ECO:0000256" key="1">
    <source>
        <dbReference type="SAM" id="SignalP"/>
    </source>
</evidence>
<keyword evidence="1" id="KW-0732">Signal</keyword>
<reference evidence="2" key="1">
    <citation type="submission" date="2020-05" db="EMBL/GenBank/DDBJ databases">
        <title>Mycena genomes resolve the evolution of fungal bioluminescence.</title>
        <authorList>
            <person name="Tsai I.J."/>
        </authorList>
    </citation>
    <scope>NUCLEOTIDE SEQUENCE</scope>
    <source>
        <strain evidence="2">CCC161011</strain>
    </source>
</reference>